<evidence type="ECO:0000259" key="7">
    <source>
        <dbReference type="Pfam" id="PF20667"/>
    </source>
</evidence>
<organism evidence="8 9">
    <name type="scientific">Coemansia spiralis</name>
    <dbReference type="NCBI Taxonomy" id="417178"/>
    <lineage>
        <taxon>Eukaryota</taxon>
        <taxon>Fungi</taxon>
        <taxon>Fungi incertae sedis</taxon>
        <taxon>Zoopagomycota</taxon>
        <taxon>Kickxellomycotina</taxon>
        <taxon>Kickxellomycetes</taxon>
        <taxon>Kickxellales</taxon>
        <taxon>Kickxellaceae</taxon>
        <taxon>Coemansia</taxon>
    </lineage>
</organism>
<reference evidence="8" key="1">
    <citation type="submission" date="2022-07" db="EMBL/GenBank/DDBJ databases">
        <title>Phylogenomic reconstructions and comparative analyses of Kickxellomycotina fungi.</title>
        <authorList>
            <person name="Reynolds N.K."/>
            <person name="Stajich J.E."/>
            <person name="Barry K."/>
            <person name="Grigoriev I.V."/>
            <person name="Crous P."/>
            <person name="Smith M.E."/>
        </authorList>
    </citation>
    <scope>NUCLEOTIDE SEQUENCE</scope>
    <source>
        <strain evidence="8">NRRL 3115</strain>
    </source>
</reference>
<dbReference type="GO" id="GO:0000145">
    <property type="term" value="C:exocyst"/>
    <property type="evidence" value="ECO:0007669"/>
    <property type="project" value="TreeGrafter"/>
</dbReference>
<feature type="domain" description="Exocyst complex component Sec10-like alpha-helical bundle" evidence="6">
    <location>
        <begin position="171"/>
        <end position="899"/>
    </location>
</feature>
<dbReference type="GO" id="GO:0006893">
    <property type="term" value="P:Golgi to plasma membrane transport"/>
    <property type="evidence" value="ECO:0007669"/>
    <property type="project" value="TreeGrafter"/>
</dbReference>
<protein>
    <submittedName>
        <fullName evidence="8">Exocyst complex component 5</fullName>
    </submittedName>
</protein>
<feature type="compositionally biased region" description="Polar residues" evidence="5">
    <location>
        <begin position="402"/>
        <end position="412"/>
    </location>
</feature>
<dbReference type="PANTHER" id="PTHR12100">
    <property type="entry name" value="SEC10"/>
    <property type="match status" value="1"/>
</dbReference>
<feature type="compositionally biased region" description="Basic residues" evidence="5">
    <location>
        <begin position="413"/>
        <end position="423"/>
    </location>
</feature>
<sequence length="900" mass="99477">MAGFSDPSRAFGLPEGYFAQPKLIPEEFIEEITRVDLEYAKKNSVFEPKPFVRTFERVLEKLLAAQSELDSNITQLERSTKSYAEDHRKKMARLKQTFATVGSSFEKLETQISEVSSNTIRIGEQLDTVAKEKDRAEAIKELVGFYADLNEGNTSRLDELLDGGSEGMIKVAHTLRRLNTIVVDNQYSTPTDSMAKRQIEKYSENFEKVMLESFETAYRDNDVHNMSVAARTLDSFNGGVSVVKAYINQHPFFLSSMISQSQDSIAEASYQSMEGISDIRHLPPASDRWLVQLYSDTRSVMFKDWSVISKVFLRPIDLMQQLLKRVFEQTIQSYLETLLGRAERQSKLAFLRVLSSSHLETRKLVEDLQRFDAETITPAVTVLESTRRSGNVRQGLIDMPGDTQTASAQFSRSRSKKPPTRKGKSPDQNAIDDEDDDIDDEAAAKDRLGEAKSGVSSAVAIAALIGRSEGDNASVGLLHGFLNRCCDDLFESYIGGGNYMGAEQMHLKDAFRQILVPFVRARVERQGSTRGNALLGILSSVTGNTGAGAGGGGGGSSANHLAGSIGNSNGNGSASASGNGVGNLGGGGAAPAGGQMMEYEGTVTTNTARMLLQVHAEAIARAVELENENHVAESVSSLTSQLLATLGDEYLFPALEDVMESLQDLRQEPDLRAFNVVRVANIVVRLVQTHFQKAIVPFVGTGSYIYRDIVAEKNKLMSRIEISLNLISNKLIGACTQWLSSILSKQRKNDFRPAEDDFTAFEMGTQPCRQCTDYLHRIEQKCRQNMGPENQDRILNEVGDALYRMLMEHLRKFVVSVAGGLVLVKDVSKYRETISSFGIPVLNEKFSLLQDVSNIFLVQPSALRSLLDEGPLSQLDRATLQAFIQMREDCRSSNLVKQFL</sequence>
<keyword evidence="2" id="KW-0813">Transport</keyword>
<comment type="similarity">
    <text evidence="1">Belongs to the SEC10 family.</text>
</comment>
<proteinExistence type="inferred from homology"/>
<dbReference type="InterPro" id="IPR048627">
    <property type="entry name" value="Sec10_HB"/>
</dbReference>
<dbReference type="Gene3D" id="1.20.58.1970">
    <property type="match status" value="1"/>
</dbReference>
<evidence type="ECO:0000313" key="9">
    <source>
        <dbReference type="Proteomes" id="UP001151518"/>
    </source>
</evidence>
<dbReference type="InterPro" id="IPR009976">
    <property type="entry name" value="Sec10-like"/>
</dbReference>
<evidence type="ECO:0000256" key="3">
    <source>
        <dbReference type="ARBA" id="ARBA00022483"/>
    </source>
</evidence>
<gene>
    <name evidence="8" type="primary">SEC10</name>
    <name evidence="8" type="ORF">GGI25_002819</name>
</gene>
<evidence type="ECO:0000313" key="8">
    <source>
        <dbReference type="EMBL" id="KAJ2677867.1"/>
    </source>
</evidence>
<keyword evidence="3" id="KW-0268">Exocytosis</keyword>
<dbReference type="InterPro" id="IPR048625">
    <property type="entry name" value="Sec10_N"/>
</dbReference>
<dbReference type="EMBL" id="JANBTW010000027">
    <property type="protein sequence ID" value="KAJ2677867.1"/>
    <property type="molecule type" value="Genomic_DNA"/>
</dbReference>
<evidence type="ECO:0000256" key="5">
    <source>
        <dbReference type="SAM" id="MobiDB-lite"/>
    </source>
</evidence>
<dbReference type="Proteomes" id="UP001151518">
    <property type="component" value="Unassembled WGS sequence"/>
</dbReference>
<accession>A0A9W8G9D5</accession>
<dbReference type="Pfam" id="PF20667">
    <property type="entry name" value="Sec10_N"/>
    <property type="match status" value="1"/>
</dbReference>
<feature type="region of interest" description="Disordered" evidence="5">
    <location>
        <begin position="391"/>
        <end position="436"/>
    </location>
</feature>
<name>A0A9W8G9D5_9FUNG</name>
<dbReference type="AlphaFoldDB" id="A0A9W8G9D5"/>
<evidence type="ECO:0000256" key="1">
    <source>
        <dbReference type="ARBA" id="ARBA00006572"/>
    </source>
</evidence>
<dbReference type="Pfam" id="PF07393">
    <property type="entry name" value="Sec10_HB"/>
    <property type="match status" value="1"/>
</dbReference>
<comment type="caution">
    <text evidence="8">The sequence shown here is derived from an EMBL/GenBank/DDBJ whole genome shotgun (WGS) entry which is preliminary data.</text>
</comment>
<dbReference type="GO" id="GO:0006887">
    <property type="term" value="P:exocytosis"/>
    <property type="evidence" value="ECO:0007669"/>
    <property type="project" value="UniProtKB-KW"/>
</dbReference>
<dbReference type="PANTHER" id="PTHR12100:SF0">
    <property type="entry name" value="EXOCYST COMPLEX COMPONENT 5"/>
    <property type="match status" value="1"/>
</dbReference>
<evidence type="ECO:0000256" key="4">
    <source>
        <dbReference type="ARBA" id="ARBA00023054"/>
    </source>
</evidence>
<feature type="domain" description="Exocyst complex component Sec10 N-terminal" evidence="7">
    <location>
        <begin position="48"/>
        <end position="160"/>
    </location>
</feature>
<keyword evidence="4" id="KW-0175">Coiled coil</keyword>
<evidence type="ECO:0000256" key="2">
    <source>
        <dbReference type="ARBA" id="ARBA00022448"/>
    </source>
</evidence>
<evidence type="ECO:0000259" key="6">
    <source>
        <dbReference type="Pfam" id="PF07393"/>
    </source>
</evidence>
<dbReference type="OrthoDB" id="125856at2759"/>